<accession>A0A8H6HIA1</accession>
<dbReference type="PANTHER" id="PTHR33478">
    <property type="entry name" value="EXTRACELLULAR METALLOPROTEINASE MEP"/>
    <property type="match status" value="1"/>
</dbReference>
<feature type="chain" id="PRO_5034771226" description="Extracellular metalloproteinase" evidence="12">
    <location>
        <begin position="24"/>
        <end position="596"/>
    </location>
</feature>
<evidence type="ECO:0000256" key="5">
    <source>
        <dbReference type="ARBA" id="ARBA00022723"/>
    </source>
</evidence>
<reference evidence="13 14" key="1">
    <citation type="submission" date="2020-07" db="EMBL/GenBank/DDBJ databases">
        <title>Comparative genomics of pyrophilous fungi reveals a link between fire events and developmental genes.</title>
        <authorList>
            <consortium name="DOE Joint Genome Institute"/>
            <person name="Steindorff A.S."/>
            <person name="Carver A."/>
            <person name="Calhoun S."/>
            <person name="Stillman K."/>
            <person name="Liu H."/>
            <person name="Lipzen A."/>
            <person name="Pangilinan J."/>
            <person name="Labutti K."/>
            <person name="Bruns T.D."/>
            <person name="Grigoriev I.V."/>
        </authorList>
    </citation>
    <scope>NUCLEOTIDE SEQUENCE [LARGE SCALE GENOMIC DNA]</scope>
    <source>
        <strain evidence="13 14">CBS 144469</strain>
    </source>
</reference>
<dbReference type="SUPFAM" id="SSF55486">
    <property type="entry name" value="Metalloproteases ('zincins'), catalytic domain"/>
    <property type="match status" value="1"/>
</dbReference>
<dbReference type="Gene3D" id="3.10.170.10">
    <property type="match status" value="1"/>
</dbReference>
<organism evidence="13 14">
    <name type="scientific">Ephemerocybe angulata</name>
    <dbReference type="NCBI Taxonomy" id="980116"/>
    <lineage>
        <taxon>Eukaryota</taxon>
        <taxon>Fungi</taxon>
        <taxon>Dikarya</taxon>
        <taxon>Basidiomycota</taxon>
        <taxon>Agaricomycotina</taxon>
        <taxon>Agaricomycetes</taxon>
        <taxon>Agaricomycetidae</taxon>
        <taxon>Agaricales</taxon>
        <taxon>Agaricineae</taxon>
        <taxon>Psathyrellaceae</taxon>
        <taxon>Ephemerocybe</taxon>
    </lineage>
</organism>
<dbReference type="InterPro" id="IPR050371">
    <property type="entry name" value="Fungal_virulence_M36"/>
</dbReference>
<feature type="active site" evidence="10">
    <location>
        <position position="402"/>
    </location>
</feature>
<dbReference type="InterPro" id="IPR027268">
    <property type="entry name" value="Peptidase_M4/M1_CTD_sf"/>
</dbReference>
<keyword evidence="9 12" id="KW-0865">Zymogen</keyword>
<evidence type="ECO:0000256" key="1">
    <source>
        <dbReference type="ARBA" id="ARBA00004613"/>
    </source>
</evidence>
<evidence type="ECO:0000313" key="14">
    <source>
        <dbReference type="Proteomes" id="UP000521943"/>
    </source>
</evidence>
<evidence type="ECO:0000256" key="11">
    <source>
        <dbReference type="PIRSR" id="PIRSR601842-2"/>
    </source>
</evidence>
<dbReference type="Proteomes" id="UP000521943">
    <property type="component" value="Unassembled WGS sequence"/>
</dbReference>
<dbReference type="OrthoDB" id="3227768at2759"/>
<comment type="caution">
    <text evidence="13">The sequence shown here is derived from an EMBL/GenBank/DDBJ whole genome shotgun (WGS) entry which is preliminary data.</text>
</comment>
<dbReference type="PRINTS" id="PR00999">
    <property type="entry name" value="FUNGALYSIN"/>
</dbReference>
<evidence type="ECO:0000256" key="9">
    <source>
        <dbReference type="ARBA" id="ARBA00023145"/>
    </source>
</evidence>
<keyword evidence="7 11" id="KW-0862">Zinc</keyword>
<dbReference type="PANTHER" id="PTHR33478:SF1">
    <property type="entry name" value="EXTRACELLULAR METALLOPROTEINASE MEP"/>
    <property type="match status" value="1"/>
</dbReference>
<keyword evidence="3 12" id="KW-0964">Secreted</keyword>
<keyword evidence="8 12" id="KW-0482">Metalloprotease</keyword>
<dbReference type="Pfam" id="PF02128">
    <property type="entry name" value="Peptidase_M36"/>
    <property type="match status" value="1"/>
</dbReference>
<evidence type="ECO:0000256" key="4">
    <source>
        <dbReference type="ARBA" id="ARBA00022670"/>
    </source>
</evidence>
<dbReference type="InterPro" id="IPR001842">
    <property type="entry name" value="Peptidase_M36"/>
</dbReference>
<keyword evidence="4 12" id="KW-0645">Protease</keyword>
<sequence length="596" mass="64757">MPAIQGLLNSVLIALALASQAAAIPSAPYSHATHHRRTLGRRGFQIETYNPPSSFETYGEGLIQAASFAPGGLDTDARTYVSSKLKVDSSTVEFRSGFSTANARHAYVRQRYNGIPFANAVANVAFKDNKVVTFGSSFVKPTKIADSKPTIDWKSVLPNIEEQLEGKYNNHPTSLEYLARPDGTAALTHVVQIQNEDVNSWYEAFIDAHSGELLSITDFTADAAYRVLPIQKQDLRDGLELLIDPYDPLSSPDGWHFTGGANTTNTSGNNVIAYKGTQSSVTSQSAADQVFDYTYNTANAPATGSNIDAARTNAFYIINRIHDFAYRYGFTEAGFNFQADNFNKGGKAGDRVLMSVQDSSGTNNANFATPPDGQSGTCRMYIWTTTSPNRDGSLENDIIVHEMTHGITNRLTGGGTARCLQTTESGGMGEGWSDAMAEWTEQKSEVIKDYVLGDYVTNNPGGIRTKPYSTSKTVNPQTYATVKGLTSVHRVGEIWANVLHNVYAALVAQYGWSPTSLTNPEGAEGNIVYIHLFIDALALQPCNPTFPQARDAWIQADVNRYGGVNKCLLWKVFASRGLGVNAKSFVDDSSVPTDCN</sequence>
<evidence type="ECO:0000256" key="10">
    <source>
        <dbReference type="PIRSR" id="PIRSR601842-1"/>
    </source>
</evidence>
<evidence type="ECO:0000313" key="13">
    <source>
        <dbReference type="EMBL" id="KAF6746842.1"/>
    </source>
</evidence>
<dbReference type="CDD" id="cd09596">
    <property type="entry name" value="M36"/>
    <property type="match status" value="1"/>
</dbReference>
<dbReference type="EC" id="3.4.24.-" evidence="12"/>
<evidence type="ECO:0000256" key="6">
    <source>
        <dbReference type="ARBA" id="ARBA00022801"/>
    </source>
</evidence>
<comment type="subcellular location">
    <subcellularLocation>
        <location evidence="1 12">Secreted</location>
    </subcellularLocation>
</comment>
<comment type="cofactor">
    <cofactor evidence="11">
        <name>Zn(2+)</name>
        <dbReference type="ChEBI" id="CHEBI:29105"/>
    </cofactor>
    <text evidence="11">Binds 1 zinc ion per subunit.</text>
</comment>
<dbReference type="GO" id="GO:0004222">
    <property type="term" value="F:metalloendopeptidase activity"/>
    <property type="evidence" value="ECO:0007669"/>
    <property type="project" value="InterPro"/>
</dbReference>
<comment type="similarity">
    <text evidence="2 12">Belongs to the peptidase M36 family.</text>
</comment>
<gene>
    <name evidence="13" type="ORF">DFP72DRAFT_921329</name>
</gene>
<dbReference type="Gene3D" id="1.10.390.10">
    <property type="entry name" value="Neutral Protease Domain 2"/>
    <property type="match status" value="1"/>
</dbReference>
<feature type="binding site" evidence="11">
    <location>
        <position position="401"/>
    </location>
    <ligand>
        <name>Zn(2+)</name>
        <dbReference type="ChEBI" id="CHEBI:29105"/>
        <note>catalytic</note>
    </ligand>
</feature>
<feature type="signal peptide" evidence="12">
    <location>
        <begin position="1"/>
        <end position="23"/>
    </location>
</feature>
<keyword evidence="14" id="KW-1185">Reference proteome</keyword>
<feature type="binding site" evidence="11">
    <location>
        <position position="405"/>
    </location>
    <ligand>
        <name>Zn(2+)</name>
        <dbReference type="ChEBI" id="CHEBI:29105"/>
        <note>catalytic</note>
    </ligand>
</feature>
<dbReference type="AlphaFoldDB" id="A0A8H6HIA1"/>
<keyword evidence="12" id="KW-0732">Signal</keyword>
<evidence type="ECO:0000256" key="2">
    <source>
        <dbReference type="ARBA" id="ARBA00006006"/>
    </source>
</evidence>
<evidence type="ECO:0000256" key="8">
    <source>
        <dbReference type="ARBA" id="ARBA00023049"/>
    </source>
</evidence>
<feature type="binding site" evidence="11">
    <location>
        <position position="430"/>
    </location>
    <ligand>
        <name>Zn(2+)</name>
        <dbReference type="ChEBI" id="CHEBI:29105"/>
        <note>catalytic</note>
    </ligand>
</feature>
<feature type="binding site" evidence="11">
    <location>
        <position position="222"/>
    </location>
    <ligand>
        <name>Zn(2+)</name>
        <dbReference type="ChEBI" id="CHEBI:29105"/>
        <note>catalytic</note>
    </ligand>
</feature>
<keyword evidence="5 11" id="KW-0479">Metal-binding</keyword>
<protein>
    <recommendedName>
        <fullName evidence="12">Extracellular metalloproteinase</fullName>
        <ecNumber evidence="12">3.4.24.-</ecNumber>
    </recommendedName>
    <alternativeName>
        <fullName evidence="12">Fungalysin</fullName>
    </alternativeName>
</protein>
<dbReference type="EMBL" id="JACGCI010000087">
    <property type="protein sequence ID" value="KAF6746842.1"/>
    <property type="molecule type" value="Genomic_DNA"/>
</dbReference>
<proteinExistence type="inferred from homology"/>
<dbReference type="GO" id="GO:0005615">
    <property type="term" value="C:extracellular space"/>
    <property type="evidence" value="ECO:0007669"/>
    <property type="project" value="InterPro"/>
</dbReference>
<evidence type="ECO:0000256" key="3">
    <source>
        <dbReference type="ARBA" id="ARBA00022525"/>
    </source>
</evidence>
<name>A0A8H6HIA1_9AGAR</name>
<keyword evidence="6 12" id="KW-0378">Hydrolase</keyword>
<dbReference type="GO" id="GO:0008270">
    <property type="term" value="F:zinc ion binding"/>
    <property type="evidence" value="ECO:0007669"/>
    <property type="project" value="InterPro"/>
</dbReference>
<dbReference type="GO" id="GO:0006508">
    <property type="term" value="P:proteolysis"/>
    <property type="evidence" value="ECO:0007669"/>
    <property type="project" value="UniProtKB-KW"/>
</dbReference>
<evidence type="ECO:0000256" key="7">
    <source>
        <dbReference type="ARBA" id="ARBA00022833"/>
    </source>
</evidence>
<evidence type="ECO:0000256" key="12">
    <source>
        <dbReference type="RuleBase" id="RU364017"/>
    </source>
</evidence>